<accession>A0A1P8UXL6</accession>
<protein>
    <submittedName>
        <fullName evidence="1">Uncharacterized protein</fullName>
    </submittedName>
</protein>
<proteinExistence type="predicted"/>
<keyword evidence="2" id="KW-1185">Reference proteome</keyword>
<name>A0A1P8UXL6_9RHOB</name>
<dbReference type="STRING" id="1250539.Ga0080574_TMP3810"/>
<dbReference type="AlphaFoldDB" id="A0A1P8UXL6"/>
<organism evidence="1 2">
    <name type="scientific">Salipiger abyssi</name>
    <dbReference type="NCBI Taxonomy" id="1250539"/>
    <lineage>
        <taxon>Bacteria</taxon>
        <taxon>Pseudomonadati</taxon>
        <taxon>Pseudomonadota</taxon>
        <taxon>Alphaproteobacteria</taxon>
        <taxon>Rhodobacterales</taxon>
        <taxon>Roseobacteraceae</taxon>
        <taxon>Salipiger</taxon>
    </lineage>
</organism>
<evidence type="ECO:0000313" key="2">
    <source>
        <dbReference type="Proteomes" id="UP000187059"/>
    </source>
</evidence>
<dbReference type="KEGG" id="paby:Ga0080574_TMP3810"/>
<gene>
    <name evidence="1" type="ORF">Ga0080574_TMP3810</name>
</gene>
<dbReference type="Proteomes" id="UP000187059">
    <property type="component" value="Chromosome"/>
</dbReference>
<sequence length="62" mass="6398">MLIHAARGLGKVDELGPRGATLVSMEETEAMAGALALFGLVPIPPGAPAPETLLITFEEPET</sequence>
<dbReference type="EMBL" id="CP015093">
    <property type="protein sequence ID" value="APZ54144.1"/>
    <property type="molecule type" value="Genomic_DNA"/>
</dbReference>
<evidence type="ECO:0000313" key="1">
    <source>
        <dbReference type="EMBL" id="APZ54144.1"/>
    </source>
</evidence>
<reference evidence="1 2" key="1">
    <citation type="submission" date="2016-04" db="EMBL/GenBank/DDBJ databases">
        <title>Deep-sea bacteria in the southern Pacific.</title>
        <authorList>
            <person name="Tang K."/>
        </authorList>
    </citation>
    <scope>NUCLEOTIDE SEQUENCE [LARGE SCALE GENOMIC DNA]</scope>
    <source>
        <strain evidence="1 2">JLT2014</strain>
    </source>
</reference>